<dbReference type="STRING" id="927664.SAMN05421780_10234"/>
<evidence type="ECO:0000313" key="1">
    <source>
        <dbReference type="EMBL" id="SFB93891.1"/>
    </source>
</evidence>
<sequence>MLTRDEEPMRSNDFIKRGDTSLLAMNKEAKPHDRKNFLGNGGVNSFVFLSINNLAIE</sequence>
<keyword evidence="2" id="KW-1185">Reference proteome</keyword>
<reference evidence="1 2" key="1">
    <citation type="submission" date="2016-10" db="EMBL/GenBank/DDBJ databases">
        <authorList>
            <person name="de Groot N.N."/>
        </authorList>
    </citation>
    <scope>NUCLEOTIDE SEQUENCE [LARGE SCALE GENOMIC DNA]</scope>
    <source>
        <strain evidence="1 2">DSM 6793</strain>
    </source>
</reference>
<organism evidence="1 2">
    <name type="scientific">Flexibacter flexilis DSM 6793</name>
    <dbReference type="NCBI Taxonomy" id="927664"/>
    <lineage>
        <taxon>Bacteria</taxon>
        <taxon>Pseudomonadati</taxon>
        <taxon>Bacteroidota</taxon>
        <taxon>Cytophagia</taxon>
        <taxon>Cytophagales</taxon>
        <taxon>Flexibacteraceae</taxon>
        <taxon>Flexibacter</taxon>
    </lineage>
</organism>
<evidence type="ECO:0000313" key="2">
    <source>
        <dbReference type="Proteomes" id="UP000199514"/>
    </source>
</evidence>
<name>A0A1I1F3P6_9BACT</name>
<proteinExistence type="predicted"/>
<dbReference type="RefSeq" id="WP_177199834.1">
    <property type="nucleotide sequence ID" value="NZ_FOLE01000002.1"/>
</dbReference>
<gene>
    <name evidence="1" type="ORF">SAMN05421780_10234</name>
</gene>
<dbReference type="AlphaFoldDB" id="A0A1I1F3P6"/>
<accession>A0A1I1F3P6</accession>
<dbReference type="EMBL" id="FOLE01000002">
    <property type="protein sequence ID" value="SFB93891.1"/>
    <property type="molecule type" value="Genomic_DNA"/>
</dbReference>
<protein>
    <submittedName>
        <fullName evidence="1">Uncharacterized protein</fullName>
    </submittedName>
</protein>
<dbReference type="Proteomes" id="UP000199514">
    <property type="component" value="Unassembled WGS sequence"/>
</dbReference>